<gene>
    <name evidence="1" type="ORF">BJ138DRAFT_1231152</name>
</gene>
<accession>A0ACB7ZY18</accession>
<evidence type="ECO:0000313" key="1">
    <source>
        <dbReference type="EMBL" id="KAH7905248.1"/>
    </source>
</evidence>
<name>A0ACB7ZY18_9AGAM</name>
<sequence>MSYPKFRVAICGGGVGGLTLAVALSKYPDIAVDVYESTPSYSGIGAGVGIWPRAFKVLKKLGEDLGQELLEKATDFTWTEDYVPAIAYRKSDQPKGEQIFQVMTKGDLMRFHRADFHHVLLSHLSSSCRVHYAKRLATYVQPSYSGNDASPITLTFIDGTTATCDILIGADGVRSAVRGTLMRESAQHSNAKIRLSCVEPVWSGVTAYRTLISAENLRARDPNHRALSTPTMANACFLVYPISQGKFINFAGFTVHPVLMKTAHGTFSDEKREPFDRPWVGELTAKEVAKPFEAFEDETIPLLESVDKGTLWGVHTVKHLPTYSFGRVAILGDAAHSMTPFQGSGAGQSIEDAYILATVLGHKSTTLANVPYALSVYDKIRRPFSISVAQASKYNGQLLAFQGDVELNELGDAVTRSWEWAWLTELDGAVDEANRALTMSGEIPKRPLL</sequence>
<keyword evidence="2" id="KW-1185">Reference proteome</keyword>
<dbReference type="Proteomes" id="UP000790377">
    <property type="component" value="Unassembled WGS sequence"/>
</dbReference>
<comment type="caution">
    <text evidence="1">The sequence shown here is derived from an EMBL/GenBank/DDBJ whole genome shotgun (WGS) entry which is preliminary data.</text>
</comment>
<protein>
    <submittedName>
        <fullName evidence="1">FAD/NAD(P)-binding domain-containing protein</fullName>
    </submittedName>
</protein>
<dbReference type="EMBL" id="MU268236">
    <property type="protein sequence ID" value="KAH7905248.1"/>
    <property type="molecule type" value="Genomic_DNA"/>
</dbReference>
<reference evidence="1" key="1">
    <citation type="journal article" date="2021" name="New Phytol.">
        <title>Evolutionary innovations through gain and loss of genes in the ectomycorrhizal Boletales.</title>
        <authorList>
            <person name="Wu G."/>
            <person name="Miyauchi S."/>
            <person name="Morin E."/>
            <person name="Kuo A."/>
            <person name="Drula E."/>
            <person name="Varga T."/>
            <person name="Kohler A."/>
            <person name="Feng B."/>
            <person name="Cao Y."/>
            <person name="Lipzen A."/>
            <person name="Daum C."/>
            <person name="Hundley H."/>
            <person name="Pangilinan J."/>
            <person name="Johnson J."/>
            <person name="Barry K."/>
            <person name="LaButti K."/>
            <person name="Ng V."/>
            <person name="Ahrendt S."/>
            <person name="Min B."/>
            <person name="Choi I.G."/>
            <person name="Park H."/>
            <person name="Plett J.M."/>
            <person name="Magnuson J."/>
            <person name="Spatafora J.W."/>
            <person name="Nagy L.G."/>
            <person name="Henrissat B."/>
            <person name="Grigoriev I.V."/>
            <person name="Yang Z.L."/>
            <person name="Xu J."/>
            <person name="Martin F.M."/>
        </authorList>
    </citation>
    <scope>NUCLEOTIDE SEQUENCE</scope>
    <source>
        <strain evidence="1">ATCC 28755</strain>
    </source>
</reference>
<proteinExistence type="predicted"/>
<evidence type="ECO:0000313" key="2">
    <source>
        <dbReference type="Proteomes" id="UP000790377"/>
    </source>
</evidence>
<organism evidence="1 2">
    <name type="scientific">Hygrophoropsis aurantiaca</name>
    <dbReference type="NCBI Taxonomy" id="72124"/>
    <lineage>
        <taxon>Eukaryota</taxon>
        <taxon>Fungi</taxon>
        <taxon>Dikarya</taxon>
        <taxon>Basidiomycota</taxon>
        <taxon>Agaricomycotina</taxon>
        <taxon>Agaricomycetes</taxon>
        <taxon>Agaricomycetidae</taxon>
        <taxon>Boletales</taxon>
        <taxon>Coniophorineae</taxon>
        <taxon>Hygrophoropsidaceae</taxon>
        <taxon>Hygrophoropsis</taxon>
    </lineage>
</organism>